<keyword evidence="2" id="KW-1185">Reference proteome</keyword>
<dbReference type="EMBL" id="JBHSNW010000030">
    <property type="protein sequence ID" value="MFC5821135.1"/>
    <property type="molecule type" value="Genomic_DNA"/>
</dbReference>
<reference evidence="2" key="1">
    <citation type="journal article" date="2019" name="Int. J. Syst. Evol. Microbiol.">
        <title>The Global Catalogue of Microorganisms (GCM) 10K type strain sequencing project: providing services to taxonomists for standard genome sequencing and annotation.</title>
        <authorList>
            <consortium name="The Broad Institute Genomics Platform"/>
            <consortium name="The Broad Institute Genome Sequencing Center for Infectious Disease"/>
            <person name="Wu L."/>
            <person name="Ma J."/>
        </authorList>
    </citation>
    <scope>NUCLEOTIDE SEQUENCE [LARGE SCALE GENOMIC DNA]</scope>
    <source>
        <strain evidence="2">CGMCC 4.7106</strain>
    </source>
</reference>
<dbReference type="Proteomes" id="UP001596096">
    <property type="component" value="Unassembled WGS sequence"/>
</dbReference>
<dbReference type="RefSeq" id="WP_219549967.1">
    <property type="nucleotide sequence ID" value="NZ_JAHKRN010000053.1"/>
</dbReference>
<name>A0ABW1C642_9ACTN</name>
<gene>
    <name evidence="1" type="ORF">ACFPUY_39105</name>
</gene>
<sequence>MASRVAEHADPVYRAARVAGMIAYRSPADPMQVPSVLPLFIDIVAAEYLLPAERCLDDCMTLAYAYAQLGIPAHVRAAELSITNTLTKTTVVHGSLTPHWDDDMIYGHTVVWLPTLNHLVDVTAEQFPEIAALDQGPMIAGRDGYQAAHIPEERIQVKRKNLRMAYTLAPLDTTVALLDHPVPRASMADYHRRGVNVATAAVIILADSLPQERLALVPHRRAAALIEAVRELPEYRTPAGDRRFLLRGPDGAQIVVELDEIPLPVGTPSAAELPWRESN</sequence>
<protein>
    <submittedName>
        <fullName evidence="1">Uncharacterized protein</fullName>
    </submittedName>
</protein>
<organism evidence="1 2">
    <name type="scientific">Nonomuraea harbinensis</name>
    <dbReference type="NCBI Taxonomy" id="1286938"/>
    <lineage>
        <taxon>Bacteria</taxon>
        <taxon>Bacillati</taxon>
        <taxon>Actinomycetota</taxon>
        <taxon>Actinomycetes</taxon>
        <taxon>Streptosporangiales</taxon>
        <taxon>Streptosporangiaceae</taxon>
        <taxon>Nonomuraea</taxon>
    </lineage>
</organism>
<proteinExistence type="predicted"/>
<accession>A0ABW1C642</accession>
<comment type="caution">
    <text evidence="1">The sequence shown here is derived from an EMBL/GenBank/DDBJ whole genome shotgun (WGS) entry which is preliminary data.</text>
</comment>
<evidence type="ECO:0000313" key="2">
    <source>
        <dbReference type="Proteomes" id="UP001596096"/>
    </source>
</evidence>
<evidence type="ECO:0000313" key="1">
    <source>
        <dbReference type="EMBL" id="MFC5821135.1"/>
    </source>
</evidence>